<gene>
    <name evidence="2" type="ORF">CYMTET_22458</name>
</gene>
<keyword evidence="3" id="KW-1185">Reference proteome</keyword>
<dbReference type="Proteomes" id="UP001190700">
    <property type="component" value="Unassembled WGS sequence"/>
</dbReference>
<protein>
    <submittedName>
        <fullName evidence="2">Uncharacterized protein</fullName>
    </submittedName>
</protein>
<proteinExistence type="predicted"/>
<comment type="caution">
    <text evidence="2">The sequence shown here is derived from an EMBL/GenBank/DDBJ whole genome shotgun (WGS) entry which is preliminary data.</text>
</comment>
<feature type="compositionally biased region" description="Polar residues" evidence="1">
    <location>
        <begin position="106"/>
        <end position="121"/>
    </location>
</feature>
<evidence type="ECO:0000313" key="3">
    <source>
        <dbReference type="Proteomes" id="UP001190700"/>
    </source>
</evidence>
<reference evidence="2 3" key="1">
    <citation type="journal article" date="2015" name="Genome Biol. Evol.">
        <title>Comparative Genomics of a Bacterivorous Green Alga Reveals Evolutionary Causalities and Consequences of Phago-Mixotrophic Mode of Nutrition.</title>
        <authorList>
            <person name="Burns J.A."/>
            <person name="Paasch A."/>
            <person name="Narechania A."/>
            <person name="Kim E."/>
        </authorList>
    </citation>
    <scope>NUCLEOTIDE SEQUENCE [LARGE SCALE GENOMIC DNA]</scope>
    <source>
        <strain evidence="2 3">PLY_AMNH</strain>
    </source>
</reference>
<organism evidence="2 3">
    <name type="scientific">Cymbomonas tetramitiformis</name>
    <dbReference type="NCBI Taxonomy" id="36881"/>
    <lineage>
        <taxon>Eukaryota</taxon>
        <taxon>Viridiplantae</taxon>
        <taxon>Chlorophyta</taxon>
        <taxon>Pyramimonadophyceae</taxon>
        <taxon>Pyramimonadales</taxon>
        <taxon>Pyramimonadaceae</taxon>
        <taxon>Cymbomonas</taxon>
    </lineage>
</organism>
<dbReference type="AlphaFoldDB" id="A0AAE0FZV3"/>
<dbReference type="EMBL" id="LGRX02011304">
    <property type="protein sequence ID" value="KAK3269077.1"/>
    <property type="molecule type" value="Genomic_DNA"/>
</dbReference>
<sequence length="121" mass="13412">MKPPTLRLRAVLARRPVIRLSSNEPANHCTAKNSTSKETQEIKALNKEVLIAQRKLDQVISGKNSVFAKDVMLKRRPQAFEIKALNKEVLIAQRKLEQVISDKNAGDQSTEQGGAHSSAQV</sequence>
<feature type="region of interest" description="Disordered" evidence="1">
    <location>
        <begin position="102"/>
        <end position="121"/>
    </location>
</feature>
<accession>A0AAE0FZV3</accession>
<name>A0AAE0FZV3_9CHLO</name>
<evidence type="ECO:0000256" key="1">
    <source>
        <dbReference type="SAM" id="MobiDB-lite"/>
    </source>
</evidence>
<evidence type="ECO:0000313" key="2">
    <source>
        <dbReference type="EMBL" id="KAK3269077.1"/>
    </source>
</evidence>